<dbReference type="PANTHER" id="PTHR12087:SF0">
    <property type="entry name" value="ORIGIN RECOGNITION COMPLEX SUBUNIT 4"/>
    <property type="match status" value="1"/>
</dbReference>
<dbReference type="AlphaFoldDB" id="B8BLM5"/>
<keyword evidence="2" id="KW-1185">Reference proteome</keyword>
<protein>
    <submittedName>
        <fullName evidence="1">Uncharacterized protein</fullName>
    </submittedName>
</protein>
<dbReference type="PANTHER" id="PTHR12087">
    <property type="entry name" value="ORIGIN RECOGNITION COMPLEX SUBUNIT 4"/>
    <property type="match status" value="1"/>
</dbReference>
<reference evidence="1 2" key="1">
    <citation type="journal article" date="2005" name="PLoS Biol.">
        <title>The genomes of Oryza sativa: a history of duplications.</title>
        <authorList>
            <person name="Yu J."/>
            <person name="Wang J."/>
            <person name="Lin W."/>
            <person name="Li S."/>
            <person name="Li H."/>
            <person name="Zhou J."/>
            <person name="Ni P."/>
            <person name="Dong W."/>
            <person name="Hu S."/>
            <person name="Zeng C."/>
            <person name="Zhang J."/>
            <person name="Zhang Y."/>
            <person name="Li R."/>
            <person name="Xu Z."/>
            <person name="Li S."/>
            <person name="Li X."/>
            <person name="Zheng H."/>
            <person name="Cong L."/>
            <person name="Lin L."/>
            <person name="Yin J."/>
            <person name="Geng J."/>
            <person name="Li G."/>
            <person name="Shi J."/>
            <person name="Liu J."/>
            <person name="Lv H."/>
            <person name="Li J."/>
            <person name="Wang J."/>
            <person name="Deng Y."/>
            <person name="Ran L."/>
            <person name="Shi X."/>
            <person name="Wang X."/>
            <person name="Wu Q."/>
            <person name="Li C."/>
            <person name="Ren X."/>
            <person name="Wang J."/>
            <person name="Wang X."/>
            <person name="Li D."/>
            <person name="Liu D."/>
            <person name="Zhang X."/>
            <person name="Ji Z."/>
            <person name="Zhao W."/>
            <person name="Sun Y."/>
            <person name="Zhang Z."/>
            <person name="Bao J."/>
            <person name="Han Y."/>
            <person name="Dong L."/>
            <person name="Ji J."/>
            <person name="Chen P."/>
            <person name="Wu S."/>
            <person name="Liu J."/>
            <person name="Xiao Y."/>
            <person name="Bu D."/>
            <person name="Tan J."/>
            <person name="Yang L."/>
            <person name="Ye C."/>
            <person name="Zhang J."/>
            <person name="Xu J."/>
            <person name="Zhou Y."/>
            <person name="Yu Y."/>
            <person name="Zhang B."/>
            <person name="Zhuang S."/>
            <person name="Wei H."/>
            <person name="Liu B."/>
            <person name="Lei M."/>
            <person name="Yu H."/>
            <person name="Li Y."/>
            <person name="Xu H."/>
            <person name="Wei S."/>
            <person name="He X."/>
            <person name="Fang L."/>
            <person name="Zhang Z."/>
            <person name="Zhang Y."/>
            <person name="Huang X."/>
            <person name="Su Z."/>
            <person name="Tong W."/>
            <person name="Li J."/>
            <person name="Tong Z."/>
            <person name="Li S."/>
            <person name="Ye J."/>
            <person name="Wang L."/>
            <person name="Fang L."/>
            <person name="Lei T."/>
            <person name="Chen C."/>
            <person name="Chen H."/>
            <person name="Xu Z."/>
            <person name="Li H."/>
            <person name="Huang H."/>
            <person name="Zhang F."/>
            <person name="Xu H."/>
            <person name="Li N."/>
            <person name="Zhao C."/>
            <person name="Li S."/>
            <person name="Dong L."/>
            <person name="Huang Y."/>
            <person name="Li L."/>
            <person name="Xi Y."/>
            <person name="Qi Q."/>
            <person name="Li W."/>
            <person name="Zhang B."/>
            <person name="Hu W."/>
            <person name="Zhang Y."/>
            <person name="Tian X."/>
            <person name="Jiao Y."/>
            <person name="Liang X."/>
            <person name="Jin J."/>
            <person name="Gao L."/>
            <person name="Zheng W."/>
            <person name="Hao B."/>
            <person name="Liu S."/>
            <person name="Wang W."/>
            <person name="Yuan L."/>
            <person name="Cao M."/>
            <person name="McDermott J."/>
            <person name="Samudrala R."/>
            <person name="Wang J."/>
            <person name="Wong G.K."/>
            <person name="Yang H."/>
        </authorList>
    </citation>
    <scope>NUCLEOTIDE SEQUENCE [LARGE SCALE GENOMIC DNA]</scope>
    <source>
        <strain evidence="2">cv. 93-11</strain>
    </source>
</reference>
<dbReference type="GO" id="GO:0005664">
    <property type="term" value="C:nuclear origin of replication recognition complex"/>
    <property type="evidence" value="ECO:0007669"/>
    <property type="project" value="TreeGrafter"/>
</dbReference>
<name>B8BLM5_ORYSI</name>
<dbReference type="STRING" id="39946.B8BLM5"/>
<organism evidence="1 2">
    <name type="scientific">Oryza sativa subsp. indica</name>
    <name type="common">Rice</name>
    <dbReference type="NCBI Taxonomy" id="39946"/>
    <lineage>
        <taxon>Eukaryota</taxon>
        <taxon>Viridiplantae</taxon>
        <taxon>Streptophyta</taxon>
        <taxon>Embryophyta</taxon>
        <taxon>Tracheophyta</taxon>
        <taxon>Spermatophyta</taxon>
        <taxon>Magnoliopsida</taxon>
        <taxon>Liliopsida</taxon>
        <taxon>Poales</taxon>
        <taxon>Poaceae</taxon>
        <taxon>BOP clade</taxon>
        <taxon>Oryzoideae</taxon>
        <taxon>Oryzeae</taxon>
        <taxon>Oryzinae</taxon>
        <taxon>Oryza</taxon>
        <taxon>Oryza sativa</taxon>
    </lineage>
</organism>
<dbReference type="Gramene" id="BGIOSGA035635-TA">
    <property type="protein sequence ID" value="BGIOSGA035635-PA"/>
    <property type="gene ID" value="BGIOSGA035635"/>
</dbReference>
<proteinExistence type="predicted"/>
<dbReference type="Proteomes" id="UP000007015">
    <property type="component" value="Chromosome 11"/>
</dbReference>
<accession>B8BLM5</accession>
<gene>
    <name evidence="1" type="ORF">OsI_36876</name>
</gene>
<dbReference type="HOGENOM" id="CLU_1470489_0_0_1"/>
<dbReference type="InterPro" id="IPR012337">
    <property type="entry name" value="RNaseH-like_sf"/>
</dbReference>
<dbReference type="EMBL" id="CM000136">
    <property type="protein sequence ID" value="EEC68558.1"/>
    <property type="molecule type" value="Genomic_DNA"/>
</dbReference>
<dbReference type="GO" id="GO:0003688">
    <property type="term" value="F:DNA replication origin binding"/>
    <property type="evidence" value="ECO:0007669"/>
    <property type="project" value="TreeGrafter"/>
</dbReference>
<dbReference type="SUPFAM" id="SSF53098">
    <property type="entry name" value="Ribonuclease H-like"/>
    <property type="match status" value="1"/>
</dbReference>
<dbReference type="InterPro" id="IPR016527">
    <property type="entry name" value="ORC4"/>
</dbReference>
<evidence type="ECO:0000313" key="2">
    <source>
        <dbReference type="Proteomes" id="UP000007015"/>
    </source>
</evidence>
<evidence type="ECO:0000313" key="1">
    <source>
        <dbReference type="EMBL" id="EEC68558.1"/>
    </source>
</evidence>
<dbReference type="GO" id="GO:0006270">
    <property type="term" value="P:DNA replication initiation"/>
    <property type="evidence" value="ECO:0007669"/>
    <property type="project" value="TreeGrafter"/>
</dbReference>
<sequence>MQVIHFLNIPETTFLTDNLIIAEVFRKKDFGADPGHWSLRPFWSQILSTIPESWMQVTWIPREINRMADKMAKEARAMLLNDPIYNCQNVSHLAYPNRGKLKYLVASSLSEACNNSVLLLRPCGCGKAAIRLNGMLHSDDNCATKEIARQLCLEHQLSFPKMASSDDNMEFMIDMLRDDEEDRY</sequence>